<evidence type="ECO:0000256" key="11">
    <source>
        <dbReference type="ARBA" id="ARBA00023136"/>
    </source>
</evidence>
<keyword evidence="12" id="KW-0576">Peroxisome</keyword>
<evidence type="ECO:0000256" key="2">
    <source>
        <dbReference type="ARBA" id="ARBA00006432"/>
    </source>
</evidence>
<evidence type="ECO:0000313" key="16">
    <source>
        <dbReference type="EMBL" id="OAF05283.1"/>
    </source>
</evidence>
<evidence type="ECO:0000259" key="15">
    <source>
        <dbReference type="Pfam" id="PF13193"/>
    </source>
</evidence>
<comment type="similarity">
    <text evidence="2">Belongs to the ATP-dependent AMP-binding enzyme family.</text>
</comment>
<dbReference type="GO" id="GO:0004467">
    <property type="term" value="F:long-chain fatty acid-CoA ligase activity"/>
    <property type="evidence" value="ECO:0007669"/>
    <property type="project" value="TreeGrafter"/>
</dbReference>
<keyword evidence="7" id="KW-0547">Nucleotide-binding</keyword>
<dbReference type="STRING" id="1505087.AYJ54_22870"/>
<keyword evidence="4" id="KW-1003">Cell membrane</keyword>
<keyword evidence="9" id="KW-1133">Transmembrane helix</keyword>
<proteinExistence type="inferred from homology"/>
<evidence type="ECO:0000256" key="3">
    <source>
        <dbReference type="ARBA" id="ARBA00022448"/>
    </source>
</evidence>
<dbReference type="GO" id="GO:0044539">
    <property type="term" value="P:long-chain fatty acid import into cell"/>
    <property type="evidence" value="ECO:0007669"/>
    <property type="project" value="TreeGrafter"/>
</dbReference>
<dbReference type="FunFam" id="3.30.300.30:FF:000002">
    <property type="entry name" value="Long-chain fatty acid transport protein 1"/>
    <property type="match status" value="1"/>
</dbReference>
<dbReference type="SUPFAM" id="SSF56801">
    <property type="entry name" value="Acetyl-CoA synthetase-like"/>
    <property type="match status" value="1"/>
</dbReference>
<dbReference type="InterPro" id="IPR042099">
    <property type="entry name" value="ANL_N_sf"/>
</dbReference>
<evidence type="ECO:0000256" key="6">
    <source>
        <dbReference type="ARBA" id="ARBA00022692"/>
    </source>
</evidence>
<evidence type="ECO:0000256" key="10">
    <source>
        <dbReference type="ARBA" id="ARBA00023055"/>
    </source>
</evidence>
<evidence type="ECO:0000256" key="9">
    <source>
        <dbReference type="ARBA" id="ARBA00022989"/>
    </source>
</evidence>
<dbReference type="CDD" id="cd05940">
    <property type="entry name" value="FATP_FACS"/>
    <property type="match status" value="1"/>
</dbReference>
<evidence type="ECO:0000259" key="14">
    <source>
        <dbReference type="Pfam" id="PF00501"/>
    </source>
</evidence>
<reference evidence="16 17" key="1">
    <citation type="submission" date="2016-03" db="EMBL/GenBank/DDBJ databases">
        <title>Draft Genome Sequence of the Strain BR 10245 (Bradyrhizobium sp.) isolated from nodules of Centrolobium paraense.</title>
        <authorList>
            <person name="Simoes-Araujo J.L.Sr."/>
            <person name="Barauna A.C."/>
            <person name="Silva K."/>
            <person name="Zilli J.E."/>
        </authorList>
    </citation>
    <scope>NUCLEOTIDE SEQUENCE [LARGE SCALE GENOMIC DNA]</scope>
    <source>
        <strain evidence="16 17">BR 10245</strain>
    </source>
</reference>
<dbReference type="AlphaFoldDB" id="A0A176YF75"/>
<dbReference type="EMBL" id="LUUB01000080">
    <property type="protein sequence ID" value="OAF05283.1"/>
    <property type="molecule type" value="Genomic_DNA"/>
</dbReference>
<evidence type="ECO:0000256" key="5">
    <source>
        <dbReference type="ARBA" id="ARBA00022598"/>
    </source>
</evidence>
<dbReference type="NCBIfam" id="NF006134">
    <property type="entry name" value="PRK08279.1"/>
    <property type="match status" value="1"/>
</dbReference>
<keyword evidence="8" id="KW-0067">ATP-binding</keyword>
<evidence type="ECO:0000256" key="1">
    <source>
        <dbReference type="ARBA" id="ARBA00004651"/>
    </source>
</evidence>
<keyword evidence="11" id="KW-0472">Membrane</keyword>
<dbReference type="InterPro" id="IPR045851">
    <property type="entry name" value="AMP-bd_C_sf"/>
</dbReference>
<dbReference type="GO" id="GO:0005324">
    <property type="term" value="F:long-chain fatty acid transmembrane transporter activity"/>
    <property type="evidence" value="ECO:0007669"/>
    <property type="project" value="TreeGrafter"/>
</dbReference>
<feature type="domain" description="AMP-binding enzyme C-terminal" evidence="15">
    <location>
        <begin position="482"/>
        <end position="556"/>
    </location>
</feature>
<evidence type="ECO:0000256" key="13">
    <source>
        <dbReference type="ARBA" id="ARBA00046271"/>
    </source>
</evidence>
<dbReference type="OrthoDB" id="7315605at2"/>
<dbReference type="InterPro" id="IPR000873">
    <property type="entry name" value="AMP-dep_synth/lig_dom"/>
</dbReference>
<keyword evidence="5" id="KW-0436">Ligase</keyword>
<dbReference type="GO" id="GO:0005524">
    <property type="term" value="F:ATP binding"/>
    <property type="evidence" value="ECO:0007669"/>
    <property type="project" value="UniProtKB-KW"/>
</dbReference>
<dbReference type="FunFam" id="3.40.50.12780:FF:000019">
    <property type="entry name" value="Long-chain fatty acid transporter"/>
    <property type="match status" value="1"/>
</dbReference>
<accession>A0A176YF75</accession>
<dbReference type="PROSITE" id="PS00455">
    <property type="entry name" value="AMP_BINDING"/>
    <property type="match status" value="1"/>
</dbReference>
<dbReference type="Gene3D" id="3.30.300.30">
    <property type="match status" value="1"/>
</dbReference>
<dbReference type="Pfam" id="PF00501">
    <property type="entry name" value="AMP-binding"/>
    <property type="match status" value="1"/>
</dbReference>
<evidence type="ECO:0000256" key="12">
    <source>
        <dbReference type="ARBA" id="ARBA00023140"/>
    </source>
</evidence>
<organism evidence="16 17">
    <name type="scientific">Bradyrhizobium centrolobii</name>
    <dbReference type="NCBI Taxonomy" id="1505087"/>
    <lineage>
        <taxon>Bacteria</taxon>
        <taxon>Pseudomonadati</taxon>
        <taxon>Pseudomonadota</taxon>
        <taxon>Alphaproteobacteria</taxon>
        <taxon>Hyphomicrobiales</taxon>
        <taxon>Nitrobacteraceae</taxon>
        <taxon>Bradyrhizobium</taxon>
    </lineage>
</organism>
<dbReference type="GO" id="GO:0005886">
    <property type="term" value="C:plasma membrane"/>
    <property type="evidence" value="ECO:0007669"/>
    <property type="project" value="UniProtKB-SubCell"/>
</dbReference>
<dbReference type="Proteomes" id="UP000076959">
    <property type="component" value="Unassembled WGS sequence"/>
</dbReference>
<dbReference type="PANTHER" id="PTHR43107">
    <property type="entry name" value="LONG-CHAIN FATTY ACID TRANSPORT PROTEIN"/>
    <property type="match status" value="1"/>
</dbReference>
<dbReference type="PANTHER" id="PTHR43107:SF15">
    <property type="entry name" value="FATTY ACID TRANSPORT PROTEIN 3, ISOFORM A"/>
    <property type="match status" value="1"/>
</dbReference>
<dbReference type="InterPro" id="IPR025110">
    <property type="entry name" value="AMP-bd_C"/>
</dbReference>
<evidence type="ECO:0000256" key="7">
    <source>
        <dbReference type="ARBA" id="ARBA00022741"/>
    </source>
</evidence>
<dbReference type="Pfam" id="PF13193">
    <property type="entry name" value="AMP-binding_C"/>
    <property type="match status" value="1"/>
</dbReference>
<comment type="caution">
    <text evidence="16">The sequence shown here is derived from an EMBL/GenBank/DDBJ whole genome shotgun (WGS) entry which is preliminary data.</text>
</comment>
<dbReference type="InterPro" id="IPR020845">
    <property type="entry name" value="AMP-binding_CS"/>
</dbReference>
<sequence>MNDMITGVIEQPKAARAPSASKIWLKAIELTARIETLPGRLFADVVDDWALRQPDRAALVTDDARLDYEGLSKRINLYARWARLVGVTKGDTVGLIMPNGIDYLAAWLGISRVGGVVALINTKLVGLSLAHCIDVAKPSHIIIAHELAEILDGAAPHLKTQAKIWIHGDARGERAIDVALTAIDDGPLSQEEHGGVTIDDRALLIYTSGTTGQPKAASISHRRILNWGFWFAGLTGAAPQDRLYDCLPLFHSVGGIVAPCSMLAAGGSVVIAEKFSASNFWPEIVRHDCTLFQYIGELCRYLLKAPPSEYENRHRLRLICGNGLRGDIWEDFQARFSIPRILEFYAATEGNFSLFNVEGQPGAIGRIPPLLAHRFPASLVKLDPDSGAPLRNEEGFCVASARGETGEAIGRIGTADEGGGRFEGYTDAGETEKKILRDVFAKGDAWFRTGDLMRIDDKGFFHFVDRIGDTFRWKGENVATSEVNDAVRDFTGVVDATTYGVSIPGTDGRAGMSAVVVNEGFDITALPAHLARRLPAYARPVFIRISRELDATETFKQKKGALAREGFDPSAVSDPLFMADPKSGAYVAMDSETYAQIVDGAIRL</sequence>
<protein>
    <submittedName>
        <fullName evidence="16">Long-chain-acyl-CoA synthetase</fullName>
    </submittedName>
</protein>
<keyword evidence="17" id="KW-1185">Reference proteome</keyword>
<comment type="subcellular location">
    <subcellularLocation>
        <location evidence="1">Cell membrane</location>
        <topology evidence="1">Multi-pass membrane protein</topology>
    </subcellularLocation>
    <subcellularLocation>
        <location evidence="13">Peroxisome membrane</location>
    </subcellularLocation>
</comment>
<dbReference type="RefSeq" id="WP_063704816.1">
    <property type="nucleotide sequence ID" value="NZ_LUUB01000080.1"/>
</dbReference>
<feature type="domain" description="AMP-dependent synthetase/ligase" evidence="14">
    <location>
        <begin position="47"/>
        <end position="367"/>
    </location>
</feature>
<keyword evidence="6" id="KW-0812">Transmembrane</keyword>
<evidence type="ECO:0000313" key="17">
    <source>
        <dbReference type="Proteomes" id="UP000076959"/>
    </source>
</evidence>
<gene>
    <name evidence="16" type="ORF">AYJ54_22870</name>
</gene>
<name>A0A176YF75_9BRAD</name>
<keyword evidence="10" id="KW-0445">Lipid transport</keyword>
<evidence type="ECO:0000256" key="4">
    <source>
        <dbReference type="ARBA" id="ARBA00022475"/>
    </source>
</evidence>
<keyword evidence="3" id="KW-0813">Transport</keyword>
<evidence type="ECO:0000256" key="8">
    <source>
        <dbReference type="ARBA" id="ARBA00022840"/>
    </source>
</evidence>
<dbReference type="Gene3D" id="3.40.50.12780">
    <property type="entry name" value="N-terminal domain of ligase-like"/>
    <property type="match status" value="1"/>
</dbReference>